<keyword evidence="9" id="KW-0411">Iron-sulfur</keyword>
<dbReference type="SFLD" id="SFLDG01060">
    <property type="entry name" value="BATS_domain_containing"/>
    <property type="match status" value="1"/>
</dbReference>
<dbReference type="EMBL" id="CDRZ01000086">
    <property type="protein sequence ID" value="CEO88335.1"/>
    <property type="molecule type" value="Genomic_DNA"/>
</dbReference>
<protein>
    <recommendedName>
        <fullName evidence="2">biotin synthase</fullName>
        <ecNumber evidence="2">2.8.1.6</ecNumber>
    </recommendedName>
</protein>
<dbReference type="CDD" id="cd01335">
    <property type="entry name" value="Radical_SAM"/>
    <property type="match status" value="1"/>
</dbReference>
<accession>A0A0B7ME44</accession>
<dbReference type="AlphaFoldDB" id="A0A0B7ME44"/>
<dbReference type="InterPro" id="IPR058240">
    <property type="entry name" value="rSAM_sf"/>
</dbReference>
<keyword evidence="5" id="KW-0001">2Fe-2S</keyword>
<keyword evidence="13" id="KW-1185">Reference proteome</keyword>
<dbReference type="GO" id="GO:0051537">
    <property type="term" value="F:2 iron, 2 sulfur cluster binding"/>
    <property type="evidence" value="ECO:0007669"/>
    <property type="project" value="UniProtKB-KW"/>
</dbReference>
<keyword evidence="6" id="KW-0479">Metal-binding</keyword>
<evidence type="ECO:0000256" key="3">
    <source>
        <dbReference type="ARBA" id="ARBA00022485"/>
    </source>
</evidence>
<dbReference type="InterPro" id="IPR013785">
    <property type="entry name" value="Aldolase_TIM"/>
</dbReference>
<gene>
    <name evidence="12" type="ORF">SSCH_1760009</name>
</gene>
<dbReference type="Pfam" id="PF04055">
    <property type="entry name" value="Radical_SAM"/>
    <property type="match status" value="1"/>
</dbReference>
<comment type="pathway">
    <text evidence="1">Cofactor biosynthesis; biotin biosynthesis; biotin from 7,8-diaminononanoate: step 2/2.</text>
</comment>
<dbReference type="InterPro" id="IPR007197">
    <property type="entry name" value="rSAM"/>
</dbReference>
<evidence type="ECO:0000256" key="7">
    <source>
        <dbReference type="ARBA" id="ARBA00022756"/>
    </source>
</evidence>
<dbReference type="InterPro" id="IPR006638">
    <property type="entry name" value="Elp3/MiaA/NifB-like_rSAM"/>
</dbReference>
<dbReference type="SFLD" id="SFLDS00029">
    <property type="entry name" value="Radical_SAM"/>
    <property type="match status" value="1"/>
</dbReference>
<evidence type="ECO:0000256" key="4">
    <source>
        <dbReference type="ARBA" id="ARBA00022691"/>
    </source>
</evidence>
<comment type="catalytic activity">
    <reaction evidence="10">
        <text>(4R,5S)-dethiobiotin + (sulfur carrier)-SH + 2 reduced [2Fe-2S]-[ferredoxin] + 2 S-adenosyl-L-methionine = (sulfur carrier)-H + biotin + 2 5'-deoxyadenosine + 2 L-methionine + 2 oxidized [2Fe-2S]-[ferredoxin]</text>
        <dbReference type="Rhea" id="RHEA:22060"/>
        <dbReference type="Rhea" id="RHEA-COMP:10000"/>
        <dbReference type="Rhea" id="RHEA-COMP:10001"/>
        <dbReference type="Rhea" id="RHEA-COMP:14737"/>
        <dbReference type="Rhea" id="RHEA-COMP:14739"/>
        <dbReference type="ChEBI" id="CHEBI:17319"/>
        <dbReference type="ChEBI" id="CHEBI:29917"/>
        <dbReference type="ChEBI" id="CHEBI:33737"/>
        <dbReference type="ChEBI" id="CHEBI:33738"/>
        <dbReference type="ChEBI" id="CHEBI:57586"/>
        <dbReference type="ChEBI" id="CHEBI:57844"/>
        <dbReference type="ChEBI" id="CHEBI:59789"/>
        <dbReference type="ChEBI" id="CHEBI:64428"/>
        <dbReference type="ChEBI" id="CHEBI:149473"/>
        <dbReference type="EC" id="2.8.1.6"/>
    </reaction>
</comment>
<dbReference type="InterPro" id="IPR002684">
    <property type="entry name" value="Biotin_synth/BioAB"/>
</dbReference>
<keyword evidence="3" id="KW-0004">4Fe-4S</keyword>
<evidence type="ECO:0000313" key="12">
    <source>
        <dbReference type="EMBL" id="CEO88335.1"/>
    </source>
</evidence>
<evidence type="ECO:0000256" key="6">
    <source>
        <dbReference type="ARBA" id="ARBA00022723"/>
    </source>
</evidence>
<dbReference type="OrthoDB" id="9786826at2"/>
<dbReference type="GO" id="GO:0004076">
    <property type="term" value="F:biotin synthase activity"/>
    <property type="evidence" value="ECO:0007669"/>
    <property type="project" value="UniProtKB-EC"/>
</dbReference>
<dbReference type="Proteomes" id="UP000046155">
    <property type="component" value="Unassembled WGS sequence"/>
</dbReference>
<dbReference type="PANTHER" id="PTHR22976:SF2">
    <property type="entry name" value="BIOTIN SYNTHASE, MITOCHONDRIAL"/>
    <property type="match status" value="1"/>
</dbReference>
<evidence type="ECO:0000256" key="8">
    <source>
        <dbReference type="ARBA" id="ARBA00023004"/>
    </source>
</evidence>
<name>A0A0B7ME44_9FIRM</name>
<dbReference type="RefSeq" id="WP_052835336.1">
    <property type="nucleotide sequence ID" value="NZ_CDRZ01000086.1"/>
</dbReference>
<feature type="domain" description="Radical SAM core" evidence="11">
    <location>
        <begin position="46"/>
        <end position="267"/>
    </location>
</feature>
<dbReference type="SMART" id="SM00729">
    <property type="entry name" value="Elp3"/>
    <property type="match status" value="1"/>
</dbReference>
<dbReference type="UniPathway" id="UPA00078">
    <property type="reaction ID" value="UER00162"/>
</dbReference>
<dbReference type="PANTHER" id="PTHR22976">
    <property type="entry name" value="BIOTIN SYNTHASE"/>
    <property type="match status" value="1"/>
</dbReference>
<dbReference type="GO" id="GO:0051539">
    <property type="term" value="F:4 iron, 4 sulfur cluster binding"/>
    <property type="evidence" value="ECO:0007669"/>
    <property type="project" value="UniProtKB-KW"/>
</dbReference>
<keyword evidence="7" id="KW-0093">Biotin biosynthesis</keyword>
<dbReference type="GO" id="GO:0046872">
    <property type="term" value="F:metal ion binding"/>
    <property type="evidence" value="ECO:0007669"/>
    <property type="project" value="UniProtKB-KW"/>
</dbReference>
<dbReference type="SUPFAM" id="SSF102114">
    <property type="entry name" value="Radical SAM enzymes"/>
    <property type="match status" value="1"/>
</dbReference>
<sequence>MIDSLEICTETGIDRDTALRIYQEAKEPIKTLELFKAAYQLKSRVLGNRVDIIVPSGVILKCKLNPPCRYCSAFKHKPRNFDAILQAIPALSRLGINKLLLVGGANMEGYDEEIIELVGAINRVASIKIEINFGASLSRETVQCLKKMNVIGITSSLEVLNEQIFNHAKPGDSLEQRKGLLQIAEDEGLSIRSFMMLGLGETDQDRIEHLFYLKSFKQMKHLVLTSFTPSKGTPYGDRLPCPGWDVARTIAIARLIMPDISIASAHNTGLSDIPLWYMAGGSECFGVKILETHDLKLKPGEELIPVTSEVGIISRLPIIKNQLQGMGCMAVFNCS</sequence>
<keyword evidence="8" id="KW-0408">Iron</keyword>
<dbReference type="Gene3D" id="3.20.20.70">
    <property type="entry name" value="Aldolase class I"/>
    <property type="match status" value="1"/>
</dbReference>
<proteinExistence type="predicted"/>
<evidence type="ECO:0000259" key="11">
    <source>
        <dbReference type="PROSITE" id="PS51918"/>
    </source>
</evidence>
<evidence type="ECO:0000256" key="5">
    <source>
        <dbReference type="ARBA" id="ARBA00022714"/>
    </source>
</evidence>
<evidence type="ECO:0000256" key="2">
    <source>
        <dbReference type="ARBA" id="ARBA00012236"/>
    </source>
</evidence>
<reference evidence="13" key="1">
    <citation type="submission" date="2015-01" db="EMBL/GenBank/DDBJ databases">
        <authorList>
            <person name="Manzoor Shahid"/>
            <person name="Zubair Saima"/>
        </authorList>
    </citation>
    <scope>NUCLEOTIDE SEQUENCE [LARGE SCALE GENOMIC DNA]</scope>
    <source>
        <strain evidence="13">Sp3</strain>
    </source>
</reference>
<evidence type="ECO:0000256" key="10">
    <source>
        <dbReference type="ARBA" id="ARBA00051157"/>
    </source>
</evidence>
<organism evidence="12 13">
    <name type="scientific">Syntrophaceticus schinkii</name>
    <dbReference type="NCBI Taxonomy" id="499207"/>
    <lineage>
        <taxon>Bacteria</taxon>
        <taxon>Bacillati</taxon>
        <taxon>Bacillota</taxon>
        <taxon>Clostridia</taxon>
        <taxon>Thermoanaerobacterales</taxon>
        <taxon>Thermoanaerobacterales Family III. Incertae Sedis</taxon>
        <taxon>Syntrophaceticus</taxon>
    </lineage>
</organism>
<evidence type="ECO:0000313" key="13">
    <source>
        <dbReference type="Proteomes" id="UP000046155"/>
    </source>
</evidence>
<dbReference type="EC" id="2.8.1.6" evidence="2"/>
<dbReference type="PROSITE" id="PS51918">
    <property type="entry name" value="RADICAL_SAM"/>
    <property type="match status" value="1"/>
</dbReference>
<evidence type="ECO:0000256" key="9">
    <source>
        <dbReference type="ARBA" id="ARBA00023014"/>
    </source>
</evidence>
<dbReference type="GO" id="GO:0009102">
    <property type="term" value="P:biotin biosynthetic process"/>
    <property type="evidence" value="ECO:0007669"/>
    <property type="project" value="UniProtKB-UniPathway"/>
</dbReference>
<evidence type="ECO:0000256" key="1">
    <source>
        <dbReference type="ARBA" id="ARBA00004942"/>
    </source>
</evidence>
<keyword evidence="4" id="KW-0949">S-adenosyl-L-methionine</keyword>